<comment type="caution">
    <text evidence="3">The sequence shown here is derived from an EMBL/GenBank/DDBJ whole genome shotgun (WGS) entry which is preliminary data.</text>
</comment>
<keyword evidence="1" id="KW-0175">Coiled coil</keyword>
<sequence length="180" mass="19717">TASAHSPSGHHCSATTPSSSSHSQRIFTIAVTSPSSIRPRHRRQCVLAVASPSSAEFNHAKEEATQKAAEDGSSAPDEMDLWCDIAGVKKGRVYGFGIESTTIDKRSSCHDSSFHWLQRSEHEELVKKLEGESSCLKTRLEKAEHAIEENNKLVQEMMKMMKFQVANPQVGGDGGKAHEE</sequence>
<accession>A0ABU6XL64</accession>
<gene>
    <name evidence="3" type="ORF">PIB30_069909</name>
</gene>
<evidence type="ECO:0000256" key="2">
    <source>
        <dbReference type="SAM" id="MobiDB-lite"/>
    </source>
</evidence>
<proteinExistence type="predicted"/>
<dbReference type="Proteomes" id="UP001341840">
    <property type="component" value="Unassembled WGS sequence"/>
</dbReference>
<feature type="compositionally biased region" description="Basic and acidic residues" evidence="2">
    <location>
        <begin position="58"/>
        <end position="70"/>
    </location>
</feature>
<feature type="region of interest" description="Disordered" evidence="2">
    <location>
        <begin position="1"/>
        <end position="24"/>
    </location>
</feature>
<dbReference type="EMBL" id="JASCZI010212225">
    <property type="protein sequence ID" value="MED6198795.1"/>
    <property type="molecule type" value="Genomic_DNA"/>
</dbReference>
<keyword evidence="4" id="KW-1185">Reference proteome</keyword>
<evidence type="ECO:0000313" key="4">
    <source>
        <dbReference type="Proteomes" id="UP001341840"/>
    </source>
</evidence>
<feature type="non-terminal residue" evidence="3">
    <location>
        <position position="1"/>
    </location>
</feature>
<reference evidence="3 4" key="1">
    <citation type="journal article" date="2023" name="Plants (Basel)">
        <title>Bridging the Gap: Combining Genomics and Transcriptomics Approaches to Understand Stylosanthes scabra, an Orphan Legume from the Brazilian Caatinga.</title>
        <authorList>
            <person name="Ferreira-Neto J.R.C."/>
            <person name="da Silva M.D."/>
            <person name="Binneck E."/>
            <person name="de Melo N.F."/>
            <person name="da Silva R.H."/>
            <person name="de Melo A.L.T.M."/>
            <person name="Pandolfi V."/>
            <person name="Bustamante F.O."/>
            <person name="Brasileiro-Vidal A.C."/>
            <person name="Benko-Iseppon A.M."/>
        </authorList>
    </citation>
    <scope>NUCLEOTIDE SEQUENCE [LARGE SCALE GENOMIC DNA]</scope>
    <source>
        <tissue evidence="3">Leaves</tissue>
    </source>
</reference>
<protein>
    <submittedName>
        <fullName evidence="3">Uncharacterized protein</fullName>
    </submittedName>
</protein>
<feature type="region of interest" description="Disordered" evidence="2">
    <location>
        <begin position="56"/>
        <end position="76"/>
    </location>
</feature>
<feature type="coiled-coil region" evidence="1">
    <location>
        <begin position="126"/>
        <end position="160"/>
    </location>
</feature>
<name>A0ABU6XL64_9FABA</name>
<evidence type="ECO:0000256" key="1">
    <source>
        <dbReference type="SAM" id="Coils"/>
    </source>
</evidence>
<organism evidence="3 4">
    <name type="scientific">Stylosanthes scabra</name>
    <dbReference type="NCBI Taxonomy" id="79078"/>
    <lineage>
        <taxon>Eukaryota</taxon>
        <taxon>Viridiplantae</taxon>
        <taxon>Streptophyta</taxon>
        <taxon>Embryophyta</taxon>
        <taxon>Tracheophyta</taxon>
        <taxon>Spermatophyta</taxon>
        <taxon>Magnoliopsida</taxon>
        <taxon>eudicotyledons</taxon>
        <taxon>Gunneridae</taxon>
        <taxon>Pentapetalae</taxon>
        <taxon>rosids</taxon>
        <taxon>fabids</taxon>
        <taxon>Fabales</taxon>
        <taxon>Fabaceae</taxon>
        <taxon>Papilionoideae</taxon>
        <taxon>50 kb inversion clade</taxon>
        <taxon>dalbergioids sensu lato</taxon>
        <taxon>Dalbergieae</taxon>
        <taxon>Pterocarpus clade</taxon>
        <taxon>Stylosanthes</taxon>
    </lineage>
</organism>
<feature type="compositionally biased region" description="Low complexity" evidence="2">
    <location>
        <begin position="10"/>
        <end position="23"/>
    </location>
</feature>
<evidence type="ECO:0000313" key="3">
    <source>
        <dbReference type="EMBL" id="MED6198795.1"/>
    </source>
</evidence>